<evidence type="ECO:0000313" key="1">
    <source>
        <dbReference type="EMBL" id="MBA5776454.1"/>
    </source>
</evidence>
<reference evidence="1 2" key="1">
    <citation type="submission" date="2020-07" db="EMBL/GenBank/DDBJ databases">
        <title>Stappia sp., F7233, whole genome shotgun sequencing project.</title>
        <authorList>
            <person name="Jiang S."/>
            <person name="Liu Z.W."/>
            <person name="Du Z.J."/>
        </authorList>
    </citation>
    <scope>NUCLEOTIDE SEQUENCE [LARGE SCALE GENOMIC DNA]</scope>
    <source>
        <strain evidence="1 2">F7233</strain>
    </source>
</reference>
<accession>A0A839ABT1</accession>
<protein>
    <submittedName>
        <fullName evidence="1">Uncharacterized protein</fullName>
    </submittedName>
</protein>
<name>A0A839ABT1_9HYPH</name>
<comment type="caution">
    <text evidence="1">The sequence shown here is derived from an EMBL/GenBank/DDBJ whole genome shotgun (WGS) entry which is preliminary data.</text>
</comment>
<organism evidence="1 2">
    <name type="scientific">Stappia albiluteola</name>
    <dbReference type="NCBI Taxonomy" id="2758565"/>
    <lineage>
        <taxon>Bacteria</taxon>
        <taxon>Pseudomonadati</taxon>
        <taxon>Pseudomonadota</taxon>
        <taxon>Alphaproteobacteria</taxon>
        <taxon>Hyphomicrobiales</taxon>
        <taxon>Stappiaceae</taxon>
        <taxon>Stappia</taxon>
    </lineage>
</organism>
<dbReference type="EMBL" id="JACFXV010000043">
    <property type="protein sequence ID" value="MBA5776454.1"/>
    <property type="molecule type" value="Genomic_DNA"/>
</dbReference>
<dbReference type="Proteomes" id="UP000541109">
    <property type="component" value="Unassembled WGS sequence"/>
</dbReference>
<dbReference type="RefSeq" id="WP_182162871.1">
    <property type="nucleotide sequence ID" value="NZ_JACFXV010000043.1"/>
</dbReference>
<gene>
    <name evidence="1" type="ORF">H2509_04855</name>
</gene>
<sequence>MAPRRSSSPLDFDRDTLLGTMKSARDELVQARRGMQKRSGLMHCVDAVIEDLDELALVLTGRRDYFHAGGHATLPGERTIGK</sequence>
<proteinExistence type="predicted"/>
<evidence type="ECO:0000313" key="2">
    <source>
        <dbReference type="Proteomes" id="UP000541109"/>
    </source>
</evidence>
<keyword evidence="2" id="KW-1185">Reference proteome</keyword>
<dbReference type="AlphaFoldDB" id="A0A839ABT1"/>